<dbReference type="InParanoid" id="A0A1Y2B6T5"/>
<evidence type="ECO:0000259" key="10">
    <source>
        <dbReference type="Pfam" id="PF07779"/>
    </source>
</evidence>
<proteinExistence type="inferred from homology"/>
<keyword evidence="7" id="KW-0325">Glycoprotein</keyword>
<organism evidence="11 12">
    <name type="scientific">Naematelia encephala</name>
    <dbReference type="NCBI Taxonomy" id="71784"/>
    <lineage>
        <taxon>Eukaryota</taxon>
        <taxon>Fungi</taxon>
        <taxon>Dikarya</taxon>
        <taxon>Basidiomycota</taxon>
        <taxon>Agaricomycotina</taxon>
        <taxon>Tremellomycetes</taxon>
        <taxon>Tremellales</taxon>
        <taxon>Naemateliaceae</taxon>
        <taxon>Naematelia</taxon>
    </lineage>
</organism>
<keyword evidence="12" id="KW-1185">Reference proteome</keyword>
<name>A0A1Y2B6T5_9TREE</name>
<evidence type="ECO:0000256" key="7">
    <source>
        <dbReference type="ARBA" id="ARBA00023180"/>
    </source>
</evidence>
<feature type="transmembrane region" description="Helical" evidence="9">
    <location>
        <begin position="507"/>
        <end position="526"/>
    </location>
</feature>
<feature type="transmembrane region" description="Helical" evidence="9">
    <location>
        <begin position="657"/>
        <end position="679"/>
    </location>
</feature>
<evidence type="ECO:0000256" key="3">
    <source>
        <dbReference type="ARBA" id="ARBA00022679"/>
    </source>
</evidence>
<dbReference type="AlphaFoldDB" id="A0A1Y2B6T5"/>
<comment type="subcellular location">
    <subcellularLocation>
        <location evidence="1">Membrane</location>
        <topology evidence="1">Multi-pass membrane protein</topology>
    </subcellularLocation>
</comment>
<comment type="caution">
    <text evidence="11">The sequence shown here is derived from an EMBL/GenBank/DDBJ whole genome shotgun (WGS) entry which is preliminary data.</text>
</comment>
<dbReference type="Pfam" id="PF07779">
    <property type="entry name" value="Cas1_AcylT"/>
    <property type="match status" value="1"/>
</dbReference>
<feature type="transmembrane region" description="Helical" evidence="9">
    <location>
        <begin position="584"/>
        <end position="605"/>
    </location>
</feature>
<feature type="transmembrane region" description="Helical" evidence="9">
    <location>
        <begin position="467"/>
        <end position="487"/>
    </location>
</feature>
<evidence type="ECO:0000256" key="6">
    <source>
        <dbReference type="ARBA" id="ARBA00023136"/>
    </source>
</evidence>
<dbReference type="GO" id="GO:0005975">
    <property type="term" value="P:carbohydrate metabolic process"/>
    <property type="evidence" value="ECO:0007669"/>
    <property type="project" value="UniProtKB-ARBA"/>
</dbReference>
<gene>
    <name evidence="11" type="ORF">BCR39DRAFT_528688</name>
</gene>
<dbReference type="GO" id="GO:0016740">
    <property type="term" value="F:transferase activity"/>
    <property type="evidence" value="ECO:0007669"/>
    <property type="project" value="UniProtKB-KW"/>
</dbReference>
<keyword evidence="6 9" id="KW-0472">Membrane</keyword>
<dbReference type="InterPro" id="IPR012419">
    <property type="entry name" value="Cas1_AcylTrans_dom"/>
</dbReference>
<keyword evidence="3 11" id="KW-0808">Transferase</keyword>
<dbReference type="Proteomes" id="UP000193986">
    <property type="component" value="Unassembled WGS sequence"/>
</dbReference>
<evidence type="ECO:0000256" key="5">
    <source>
        <dbReference type="ARBA" id="ARBA00022989"/>
    </source>
</evidence>
<feature type="transmembrane region" description="Helical" evidence="9">
    <location>
        <begin position="691"/>
        <end position="712"/>
    </location>
</feature>
<sequence length="979" mass="107806">MAPGSGTANARKEAVAGKINPAWWNYACATLLAAVVVGNTLRWAFLDWADPYHCGALLNTGKWLDPGVYTNWQPEGCFQAPLSASALHTCLSTPTSNTPTRQSHYESSGLVAQIATSRSVIFAGDSSVRQLYFALVNLVGKGQMTPGWEINGEKHSDRQVSLSGQDGAVLDIEFWWDPYLNNTKTVTHLNGGATTPSSLLVLGSGLWYLRNPTSGGLAAWGSMIHDRFESLKDHQGSPKTALMTPWDNMELASGVGLPGLLPAQVPTERSSPVYPIAERQLKRAGSDFGIADAVIFVPVTEPNADRLAPSRAKTILQTDVEAMNADLYARLSHSNPPPVIVPSVFNQLLVDDETEDGLHFSDKLMAKQAELLLGWRCNDILRKEGAEGTCCRRYDWTRPVQALLLAVLILWAPIGSLLAPRLPPTSPFLAYLPSSKIAAPLSIFGLAIGYLFMADRTTIFIKEQKDYDSLVFGLLTLAALVVGLATMKNGGKDLGFLNRDITDEWKGWMQLAILVYHFFGASRISGIYNPIRVLVAAYLFMTGYGHFFFYYKKANYGFDRVASVLVRLNILSVALPYTMNTDYAFYYFAPLVSWWYVIIYTTMALGSKYNDRPAFLVSKLLLCAGLVTLFMHHTWIMQDAFKLLNVIFNIQWSAREWSFRVTLDLFIVWGGMFTAYGFIKFKEHQIPEKPWFPILRNSTLVGSVLALVWYFWFELHLPNKFVYNEYHAAVSIIPILGFVFLRNANPLLRSCSSAVFCFIGQCSLETFILQFHGWLASDTKAILLVLPATRWRPVNLVISSICFVWLSHKVAGATNDLTEYLVGGRKKTLPAPVTAPSASSSAGAGAPQQAPAPPRSSLSVVRELVEGGGTKDVGHGGVPESVPLQGTKETAGLLDPDGEPNIDLEEGINGDGVARTGGWPSWMASISGSAVQGYAQRDRPWRNQTILNVLRDIGVLAQTHNSVKLGLILVGLWALNWLY</sequence>
<evidence type="ECO:0000256" key="4">
    <source>
        <dbReference type="ARBA" id="ARBA00022692"/>
    </source>
</evidence>
<dbReference type="PANTHER" id="PTHR13533:SF1">
    <property type="entry name" value="N-ACETYLNEURAMINATE 9-O-ACETYLTRANSFERASE"/>
    <property type="match status" value="1"/>
</dbReference>
<feature type="transmembrane region" description="Helical" evidence="9">
    <location>
        <begin position="402"/>
        <end position="422"/>
    </location>
</feature>
<feature type="transmembrane region" description="Helical" evidence="9">
    <location>
        <begin position="617"/>
        <end position="637"/>
    </location>
</feature>
<feature type="transmembrane region" description="Helical" evidence="9">
    <location>
        <begin position="437"/>
        <end position="455"/>
    </location>
</feature>
<feature type="domain" description="Cas1p 10 TM acyl transferase" evidence="10">
    <location>
        <begin position="387"/>
        <end position="829"/>
    </location>
</feature>
<feature type="transmembrane region" description="Helical" evidence="9">
    <location>
        <begin position="533"/>
        <end position="551"/>
    </location>
</feature>
<dbReference type="GO" id="GO:0005794">
    <property type="term" value="C:Golgi apparatus"/>
    <property type="evidence" value="ECO:0007669"/>
    <property type="project" value="UniProtKB-ARBA"/>
</dbReference>
<keyword evidence="4 9" id="KW-0812">Transmembrane</keyword>
<dbReference type="GO" id="GO:0016020">
    <property type="term" value="C:membrane"/>
    <property type="evidence" value="ECO:0007669"/>
    <property type="project" value="UniProtKB-SubCell"/>
</dbReference>
<evidence type="ECO:0000313" key="11">
    <source>
        <dbReference type="EMBL" id="ORY30551.1"/>
    </source>
</evidence>
<feature type="compositionally biased region" description="Low complexity" evidence="8">
    <location>
        <begin position="832"/>
        <end position="859"/>
    </location>
</feature>
<feature type="compositionally biased region" description="Gly residues" evidence="8">
    <location>
        <begin position="866"/>
        <end position="877"/>
    </location>
</feature>
<dbReference type="OrthoDB" id="1932925at2759"/>
<feature type="transmembrane region" description="Helical" evidence="9">
    <location>
        <begin position="724"/>
        <end position="741"/>
    </location>
</feature>
<feature type="region of interest" description="Disordered" evidence="8">
    <location>
        <begin position="832"/>
        <end position="889"/>
    </location>
</feature>
<protein>
    <submittedName>
        <fullName evidence="11">Putative O-acetyltransferase CAS1</fullName>
    </submittedName>
</protein>
<dbReference type="EMBL" id="MCFC01000019">
    <property type="protein sequence ID" value="ORY30551.1"/>
    <property type="molecule type" value="Genomic_DNA"/>
</dbReference>
<evidence type="ECO:0000313" key="12">
    <source>
        <dbReference type="Proteomes" id="UP000193986"/>
    </source>
</evidence>
<dbReference type="PANTHER" id="PTHR13533">
    <property type="entry name" value="N-ACETYLNEURAMINATE 9-O-ACETYLTRANSFERASE"/>
    <property type="match status" value="1"/>
</dbReference>
<reference evidence="11 12" key="1">
    <citation type="submission" date="2016-07" db="EMBL/GenBank/DDBJ databases">
        <title>Pervasive Adenine N6-methylation of Active Genes in Fungi.</title>
        <authorList>
            <consortium name="DOE Joint Genome Institute"/>
            <person name="Mondo S.J."/>
            <person name="Dannebaum R.O."/>
            <person name="Kuo R.C."/>
            <person name="Labutti K."/>
            <person name="Haridas S."/>
            <person name="Kuo A."/>
            <person name="Salamov A."/>
            <person name="Ahrendt S.R."/>
            <person name="Lipzen A."/>
            <person name="Sullivan W."/>
            <person name="Andreopoulos W.B."/>
            <person name="Clum A."/>
            <person name="Lindquist E."/>
            <person name="Daum C."/>
            <person name="Ramamoorthy G.K."/>
            <person name="Gryganskyi A."/>
            <person name="Culley D."/>
            <person name="Magnuson J.K."/>
            <person name="James T.Y."/>
            <person name="O'Malley M.A."/>
            <person name="Stajich J.E."/>
            <person name="Spatafora J.W."/>
            <person name="Visel A."/>
            <person name="Grigoriev I.V."/>
        </authorList>
    </citation>
    <scope>NUCLEOTIDE SEQUENCE [LARGE SCALE GENOMIC DNA]</scope>
    <source>
        <strain evidence="11 12">68-887.2</strain>
    </source>
</reference>
<evidence type="ECO:0000256" key="8">
    <source>
        <dbReference type="SAM" id="MobiDB-lite"/>
    </source>
</evidence>
<comment type="similarity">
    <text evidence="2">Belongs to the PC-esterase family. CASD1 subfamily.</text>
</comment>
<evidence type="ECO:0000256" key="1">
    <source>
        <dbReference type="ARBA" id="ARBA00004141"/>
    </source>
</evidence>
<evidence type="ECO:0000256" key="9">
    <source>
        <dbReference type="SAM" id="Phobius"/>
    </source>
</evidence>
<feature type="transmembrane region" description="Helical" evidence="9">
    <location>
        <begin position="23"/>
        <end position="41"/>
    </location>
</feature>
<accession>A0A1Y2B6T5</accession>
<evidence type="ECO:0000256" key="2">
    <source>
        <dbReference type="ARBA" id="ARBA00010666"/>
    </source>
</evidence>
<keyword evidence="5 9" id="KW-1133">Transmembrane helix</keyword>